<proteinExistence type="predicted"/>
<dbReference type="RefSeq" id="WP_173056399.1">
    <property type="nucleotide sequence ID" value="NZ_BAABGO010000001.1"/>
</dbReference>
<dbReference type="Gene3D" id="2.60.40.290">
    <property type="match status" value="1"/>
</dbReference>
<dbReference type="InterPro" id="IPR001919">
    <property type="entry name" value="CBD2"/>
</dbReference>
<name>A0A6V8K9I5_9ACTN</name>
<dbReference type="EMBL" id="BLPF01000001">
    <property type="protein sequence ID" value="GFJ78676.1"/>
    <property type="molecule type" value="Genomic_DNA"/>
</dbReference>
<dbReference type="SUPFAM" id="SSF49384">
    <property type="entry name" value="Carbohydrate-binding domain"/>
    <property type="match status" value="1"/>
</dbReference>
<evidence type="ECO:0000259" key="2">
    <source>
        <dbReference type="PROSITE" id="PS51173"/>
    </source>
</evidence>
<organism evidence="3 4">
    <name type="scientific">Phytohabitans houttuyneae</name>
    <dbReference type="NCBI Taxonomy" id="1076126"/>
    <lineage>
        <taxon>Bacteria</taxon>
        <taxon>Bacillati</taxon>
        <taxon>Actinomycetota</taxon>
        <taxon>Actinomycetes</taxon>
        <taxon>Micromonosporales</taxon>
        <taxon>Micromonosporaceae</taxon>
    </lineage>
</organism>
<protein>
    <recommendedName>
        <fullName evidence="2">CBM2 domain-containing protein</fullName>
    </recommendedName>
</protein>
<dbReference type="PROSITE" id="PS51257">
    <property type="entry name" value="PROKAR_LIPOPROTEIN"/>
    <property type="match status" value="1"/>
</dbReference>
<dbReference type="GO" id="GO:0030247">
    <property type="term" value="F:polysaccharide binding"/>
    <property type="evidence" value="ECO:0007669"/>
    <property type="project" value="UniProtKB-UniRule"/>
</dbReference>
<accession>A0A6V8K9I5</accession>
<sequence length="238" mass="24811">MHLRIGRLALVAVLAGFGAAVVPAAAAHAATACEVTYTATSWSGGFTASAQIKNLGDPWNGYTVEFRFTGDQTVTSSWNHIWSQSGQAVTVRSGPYAAPVPTGGSIWLGFNGRYSGVNTPPTGWRVNGVACSVTGQPQAVIAEPDTVTIPEGGGGSFTIRLSHPPAQQVALGMSLSGTGVWASPPVVLLFTPNNWSTPQSYPVMSMQDSDTVDDRAVVTLSVTGYTPDTVVLQQVDDD</sequence>
<dbReference type="GO" id="GO:0004553">
    <property type="term" value="F:hydrolase activity, hydrolyzing O-glycosyl compounds"/>
    <property type="evidence" value="ECO:0007669"/>
    <property type="project" value="InterPro"/>
</dbReference>
<reference evidence="3 4" key="1">
    <citation type="submission" date="2020-03" db="EMBL/GenBank/DDBJ databases">
        <title>Whole genome shotgun sequence of Phytohabitans houttuyneae NBRC 108639.</title>
        <authorList>
            <person name="Komaki H."/>
            <person name="Tamura T."/>
        </authorList>
    </citation>
    <scope>NUCLEOTIDE SEQUENCE [LARGE SCALE GENOMIC DNA]</scope>
    <source>
        <strain evidence="3 4">NBRC 108639</strain>
    </source>
</reference>
<keyword evidence="4" id="KW-1185">Reference proteome</keyword>
<evidence type="ECO:0000256" key="1">
    <source>
        <dbReference type="SAM" id="SignalP"/>
    </source>
</evidence>
<comment type="caution">
    <text evidence="3">The sequence shown here is derived from an EMBL/GenBank/DDBJ whole genome shotgun (WGS) entry which is preliminary data.</text>
</comment>
<feature type="signal peptide" evidence="1">
    <location>
        <begin position="1"/>
        <end position="29"/>
    </location>
</feature>
<gene>
    <name evidence="3" type="ORF">Phou_028560</name>
</gene>
<dbReference type="InterPro" id="IPR012291">
    <property type="entry name" value="CBM2_carb-bd_dom_sf"/>
</dbReference>
<dbReference type="SMART" id="SM00637">
    <property type="entry name" value="CBD_II"/>
    <property type="match status" value="1"/>
</dbReference>
<dbReference type="Pfam" id="PF00553">
    <property type="entry name" value="CBM_2"/>
    <property type="match status" value="1"/>
</dbReference>
<evidence type="ECO:0000313" key="3">
    <source>
        <dbReference type="EMBL" id="GFJ78676.1"/>
    </source>
</evidence>
<feature type="domain" description="CBM2" evidence="2">
    <location>
        <begin position="26"/>
        <end position="134"/>
    </location>
</feature>
<dbReference type="AlphaFoldDB" id="A0A6V8K9I5"/>
<feature type="chain" id="PRO_5028827849" description="CBM2 domain-containing protein" evidence="1">
    <location>
        <begin position="30"/>
        <end position="238"/>
    </location>
</feature>
<dbReference type="InterPro" id="IPR008965">
    <property type="entry name" value="CBM2/CBM3_carb-bd_dom_sf"/>
</dbReference>
<keyword evidence="1" id="KW-0732">Signal</keyword>
<reference evidence="3 4" key="2">
    <citation type="submission" date="2020-03" db="EMBL/GenBank/DDBJ databases">
        <authorList>
            <person name="Ichikawa N."/>
            <person name="Kimura A."/>
            <person name="Kitahashi Y."/>
            <person name="Uohara A."/>
        </authorList>
    </citation>
    <scope>NUCLEOTIDE SEQUENCE [LARGE SCALE GENOMIC DNA]</scope>
    <source>
        <strain evidence="3 4">NBRC 108639</strain>
    </source>
</reference>
<dbReference type="Proteomes" id="UP000482800">
    <property type="component" value="Unassembled WGS sequence"/>
</dbReference>
<dbReference type="PROSITE" id="PS51173">
    <property type="entry name" value="CBM2"/>
    <property type="match status" value="1"/>
</dbReference>
<dbReference type="GO" id="GO:0005975">
    <property type="term" value="P:carbohydrate metabolic process"/>
    <property type="evidence" value="ECO:0007669"/>
    <property type="project" value="InterPro"/>
</dbReference>
<evidence type="ECO:0000313" key="4">
    <source>
        <dbReference type="Proteomes" id="UP000482800"/>
    </source>
</evidence>